<evidence type="ECO:0000313" key="2">
    <source>
        <dbReference type="Proteomes" id="UP001596435"/>
    </source>
</evidence>
<comment type="caution">
    <text evidence="1">The sequence shown here is derived from an EMBL/GenBank/DDBJ whole genome shotgun (WGS) entry which is preliminary data.</text>
</comment>
<reference evidence="2" key="1">
    <citation type="journal article" date="2019" name="Int. J. Syst. Evol. Microbiol.">
        <title>The Global Catalogue of Microorganisms (GCM) 10K type strain sequencing project: providing services to taxonomists for standard genome sequencing and annotation.</title>
        <authorList>
            <consortium name="The Broad Institute Genomics Platform"/>
            <consortium name="The Broad Institute Genome Sequencing Center for Infectious Disease"/>
            <person name="Wu L."/>
            <person name="Ma J."/>
        </authorList>
    </citation>
    <scope>NUCLEOTIDE SEQUENCE [LARGE SCALE GENOMIC DNA]</scope>
    <source>
        <strain evidence="2">CGMCC 1.12859</strain>
    </source>
</reference>
<keyword evidence="2" id="KW-1185">Reference proteome</keyword>
<accession>A0ABW2G598</accession>
<dbReference type="Proteomes" id="UP001596435">
    <property type="component" value="Unassembled WGS sequence"/>
</dbReference>
<dbReference type="RefSeq" id="WP_345708117.1">
    <property type="nucleotide sequence ID" value="NZ_BAABKV010000001.1"/>
</dbReference>
<organism evidence="1 2">
    <name type="scientific">Kitasatospora paranensis</name>
    <dbReference type="NCBI Taxonomy" id="258053"/>
    <lineage>
        <taxon>Bacteria</taxon>
        <taxon>Bacillati</taxon>
        <taxon>Actinomycetota</taxon>
        <taxon>Actinomycetes</taxon>
        <taxon>Kitasatosporales</taxon>
        <taxon>Streptomycetaceae</taxon>
        <taxon>Kitasatospora</taxon>
    </lineage>
</organism>
<evidence type="ECO:0000313" key="1">
    <source>
        <dbReference type="EMBL" id="MFC7183787.1"/>
    </source>
</evidence>
<sequence length="198" mass="21326">MRRRGFLLLGAAVAVPLAAGWAWQEREYAQEAQQQPEVSTDLGPIRRDLVLLGPIVSTHWMQTSPGRPGDRVPGPTDWLSSIVARLAPGQVARLLGDRQTTPVSMPPAQGSAAQVGFADLEIPAPLAPFVPAGGFWVRNEALDTSLVRAESSRLYFDRSSDTVYVSAVNIHDPQAPYAHHDPDGHTVVVTPSPVPVQS</sequence>
<name>A0ABW2G598_9ACTN</name>
<gene>
    <name evidence="1" type="ORF">ACFQMG_30000</name>
</gene>
<dbReference type="EMBL" id="JBHTAJ010000078">
    <property type="protein sequence ID" value="MFC7183787.1"/>
    <property type="molecule type" value="Genomic_DNA"/>
</dbReference>
<proteinExistence type="predicted"/>
<evidence type="ECO:0008006" key="3">
    <source>
        <dbReference type="Google" id="ProtNLM"/>
    </source>
</evidence>
<protein>
    <recommendedName>
        <fullName evidence="3">SAF domain-containing protein</fullName>
    </recommendedName>
</protein>